<dbReference type="PANTHER" id="PTHR43751:SF3">
    <property type="entry name" value="SULFATASE N-TERMINAL DOMAIN-CONTAINING PROTEIN"/>
    <property type="match status" value="1"/>
</dbReference>
<dbReference type="InterPro" id="IPR000917">
    <property type="entry name" value="Sulfatase_N"/>
</dbReference>
<proteinExistence type="predicted"/>
<evidence type="ECO:0000313" key="4">
    <source>
        <dbReference type="EMBL" id="KAH7121785.1"/>
    </source>
</evidence>
<feature type="transmembrane region" description="Helical" evidence="2">
    <location>
        <begin position="40"/>
        <end position="62"/>
    </location>
</feature>
<gene>
    <name evidence="4" type="ORF">B0J13DRAFT_158530</name>
</gene>
<dbReference type="Proteomes" id="UP000717696">
    <property type="component" value="Unassembled WGS sequence"/>
</dbReference>
<feature type="domain" description="Sulfatase N-terminal" evidence="3">
    <location>
        <begin position="450"/>
        <end position="729"/>
    </location>
</feature>
<keyword evidence="2" id="KW-0812">Transmembrane</keyword>
<dbReference type="EMBL" id="JAGMUU010000027">
    <property type="protein sequence ID" value="KAH7121785.1"/>
    <property type="molecule type" value="Genomic_DNA"/>
</dbReference>
<dbReference type="OrthoDB" id="103349at2759"/>
<feature type="transmembrane region" description="Helical" evidence="2">
    <location>
        <begin position="69"/>
        <end position="87"/>
    </location>
</feature>
<evidence type="ECO:0000259" key="3">
    <source>
        <dbReference type="Pfam" id="PF00884"/>
    </source>
</evidence>
<dbReference type="SUPFAM" id="SSF53649">
    <property type="entry name" value="Alkaline phosphatase-like"/>
    <property type="match status" value="1"/>
</dbReference>
<keyword evidence="2" id="KW-1133">Transmembrane helix</keyword>
<name>A0A9P9DJF5_9HYPO</name>
<dbReference type="PANTHER" id="PTHR43751">
    <property type="entry name" value="SULFATASE"/>
    <property type="match status" value="1"/>
</dbReference>
<sequence>MAMFDWSSFNSEVRDGSSFAGTTLRRFVDIVLSRTTNRRFLYALGATALLGAKAVHVGAYLETLSRTDIFFWGLSFLAQDVAVLLVMRLLVHPTALEATYWPRRITIALGSALVAIMMALATVSVSFYEANGSEIHWRNAAFIKGGMASLKFLVTKGTVGLAVLVVSVIAVVSWLAQDVYHVVVGAALDVLAWPFTFIKRARSRYVHLPQTEDDVTEKARLQLDEDEDEDEDDFESFDEEIASTPPKKARMSNPAVLGYTLMTFFLLATVLQLMARPNNVAFPFLSWTLPLLPFADFKASSPVLANIPSVYGTSINHSWDNQTALDEPVDFPWLPKHLKPSGFEDWFTPGMKHYSAAKDPMKLSNLDDDLLPSLRNKLARVKIRNIVLIKLESTRKDAFPVKKNDTIWETLEKSWGDEGMPADAEAFLSTAGATANFLTGDYDDGFEHAYRRQRGGINCNNVLTTSTYTLKSLTGTLCGVAPLVADFNVEYDHHIYQPCLPHIFDVLNTLPDGSPAGAAPEFTSHKWRNRYIQSTTGAMDEQNPLMEKFGFPEDTYVTAEYLIGPSPQFGHHDRVSGTSTIPEPALDDYIRDTFQVAKTKGERVFLSMLTNSPHFPFLLPEDKPYVKLGNSEGTDHLDKYMNTIGFVDNWLGNVLQILNDEGVANETLVIAVGDHGLCVTESHCASAYYSPHISSFKVPLVISHPSLPAINIEDPVSSIQILPTILDLLLETGSLSEAATIAARDLMHNYEGQSLLRPLKHVSPTNGQANWQFTVMNPGRAQLSVQDASNPQWRLVVPIEGDLYWRFTNLETDPNEWHRVYDLGFKGFLGLIEKSHGRDAAEWAETAAFMTRWWLEENWRRWRYDAS</sequence>
<dbReference type="InterPro" id="IPR052701">
    <property type="entry name" value="GAG_Ulvan_Degrading_Sulfatases"/>
</dbReference>
<evidence type="ECO:0000256" key="1">
    <source>
        <dbReference type="SAM" id="MobiDB-lite"/>
    </source>
</evidence>
<keyword evidence="5" id="KW-1185">Reference proteome</keyword>
<comment type="caution">
    <text evidence="4">The sequence shown here is derived from an EMBL/GenBank/DDBJ whole genome shotgun (WGS) entry which is preliminary data.</text>
</comment>
<evidence type="ECO:0000313" key="5">
    <source>
        <dbReference type="Proteomes" id="UP000717696"/>
    </source>
</evidence>
<feature type="transmembrane region" description="Helical" evidence="2">
    <location>
        <begin position="107"/>
        <end position="128"/>
    </location>
</feature>
<feature type="region of interest" description="Disordered" evidence="1">
    <location>
        <begin position="223"/>
        <end position="248"/>
    </location>
</feature>
<evidence type="ECO:0000256" key="2">
    <source>
        <dbReference type="SAM" id="Phobius"/>
    </source>
</evidence>
<dbReference type="InterPro" id="IPR017850">
    <property type="entry name" value="Alkaline_phosphatase_core_sf"/>
</dbReference>
<protein>
    <submittedName>
        <fullName evidence="4">Sulfatase</fullName>
    </submittedName>
</protein>
<feature type="compositionally biased region" description="Acidic residues" evidence="1">
    <location>
        <begin position="224"/>
        <end position="241"/>
    </location>
</feature>
<dbReference type="Pfam" id="PF00884">
    <property type="entry name" value="Sulfatase"/>
    <property type="match status" value="1"/>
</dbReference>
<reference evidence="4" key="1">
    <citation type="journal article" date="2021" name="Nat. Commun.">
        <title>Genetic determinants of endophytism in the Arabidopsis root mycobiome.</title>
        <authorList>
            <person name="Mesny F."/>
            <person name="Miyauchi S."/>
            <person name="Thiergart T."/>
            <person name="Pickel B."/>
            <person name="Atanasova L."/>
            <person name="Karlsson M."/>
            <person name="Huettel B."/>
            <person name="Barry K.W."/>
            <person name="Haridas S."/>
            <person name="Chen C."/>
            <person name="Bauer D."/>
            <person name="Andreopoulos W."/>
            <person name="Pangilinan J."/>
            <person name="LaButti K."/>
            <person name="Riley R."/>
            <person name="Lipzen A."/>
            <person name="Clum A."/>
            <person name="Drula E."/>
            <person name="Henrissat B."/>
            <person name="Kohler A."/>
            <person name="Grigoriev I.V."/>
            <person name="Martin F.M."/>
            <person name="Hacquard S."/>
        </authorList>
    </citation>
    <scope>NUCLEOTIDE SEQUENCE</scope>
    <source>
        <strain evidence="4">MPI-CAGE-AT-0021</strain>
    </source>
</reference>
<accession>A0A9P9DJF5</accession>
<keyword evidence="2" id="KW-0472">Membrane</keyword>
<feature type="transmembrane region" description="Helical" evidence="2">
    <location>
        <begin position="149"/>
        <end position="173"/>
    </location>
</feature>
<dbReference type="Gene3D" id="3.40.720.10">
    <property type="entry name" value="Alkaline Phosphatase, subunit A"/>
    <property type="match status" value="1"/>
</dbReference>
<feature type="transmembrane region" description="Helical" evidence="2">
    <location>
        <begin position="179"/>
        <end position="198"/>
    </location>
</feature>
<dbReference type="AlphaFoldDB" id="A0A9P9DJF5"/>
<organism evidence="4 5">
    <name type="scientific">Dactylonectria estremocensis</name>
    <dbReference type="NCBI Taxonomy" id="1079267"/>
    <lineage>
        <taxon>Eukaryota</taxon>
        <taxon>Fungi</taxon>
        <taxon>Dikarya</taxon>
        <taxon>Ascomycota</taxon>
        <taxon>Pezizomycotina</taxon>
        <taxon>Sordariomycetes</taxon>
        <taxon>Hypocreomycetidae</taxon>
        <taxon>Hypocreales</taxon>
        <taxon>Nectriaceae</taxon>
        <taxon>Dactylonectria</taxon>
    </lineage>
</organism>
<feature type="transmembrane region" description="Helical" evidence="2">
    <location>
        <begin position="256"/>
        <end position="275"/>
    </location>
</feature>